<dbReference type="EMBL" id="CP162607">
    <property type="protein sequence ID" value="XDK38859.1"/>
    <property type="molecule type" value="Genomic_DNA"/>
</dbReference>
<accession>A0AB39I2M3</accession>
<organism evidence="1">
    <name type="scientific">Pseudomonas sp. Hg7Tf</name>
    <dbReference type="NCBI Taxonomy" id="3236988"/>
    <lineage>
        <taxon>Bacteria</taxon>
        <taxon>Pseudomonadati</taxon>
        <taxon>Pseudomonadota</taxon>
        <taxon>Gammaproteobacteria</taxon>
        <taxon>Pseudomonadales</taxon>
        <taxon>Pseudomonadaceae</taxon>
        <taxon>Pseudomonas</taxon>
    </lineage>
</organism>
<proteinExistence type="predicted"/>
<protein>
    <submittedName>
        <fullName evidence="1">Uncharacterized protein</fullName>
    </submittedName>
</protein>
<gene>
    <name evidence="1" type="ORF">AB4Y39_09360</name>
</gene>
<name>A0AB39I2M3_9PSED</name>
<dbReference type="RefSeq" id="WP_280043612.1">
    <property type="nucleotide sequence ID" value="NZ_CP162607.1"/>
</dbReference>
<sequence length="124" mass="13208">MEVALEGVVIYCTTKIFNNYVEGSCADNDLIGATIKDDSFSMEYSVLCQGSDILFEQPLPGSPSSVLGGVCIEKREEGSFVVRNSLLGVVLVSFDDAVDLSVGDTVFVRGELHVDSALVNAPPD</sequence>
<evidence type="ECO:0000313" key="1">
    <source>
        <dbReference type="EMBL" id="XDK38859.1"/>
    </source>
</evidence>
<dbReference type="AlphaFoldDB" id="A0AB39I2M3"/>
<reference evidence="1" key="1">
    <citation type="submission" date="2024-07" db="EMBL/GenBank/DDBJ databases">
        <title>Identification and characteristics of a novel species of coltsfoot's symbiotic bacteria.</title>
        <authorList>
            <person name="Juszczyk A."/>
            <person name="Jasielczuk I."/>
            <person name="Gurgul A."/>
            <person name="Rogala M."/>
            <person name="Kowalczyk A."/>
            <person name="Szmatola T."/>
            <person name="Kosecka-Strojek M."/>
            <person name="Arent Z."/>
            <person name="Latowski D."/>
        </authorList>
    </citation>
    <scope>NUCLEOTIDE SEQUENCE</scope>
    <source>
        <strain evidence="1">Hg7Tf</strain>
    </source>
</reference>